<organism evidence="2 3">
    <name type="scientific">Prorocentrum cordatum</name>
    <dbReference type="NCBI Taxonomy" id="2364126"/>
    <lineage>
        <taxon>Eukaryota</taxon>
        <taxon>Sar</taxon>
        <taxon>Alveolata</taxon>
        <taxon>Dinophyceae</taxon>
        <taxon>Prorocentrales</taxon>
        <taxon>Prorocentraceae</taxon>
        <taxon>Prorocentrum</taxon>
    </lineage>
</organism>
<dbReference type="InterPro" id="IPR029044">
    <property type="entry name" value="Nucleotide-diphossugar_trans"/>
</dbReference>
<evidence type="ECO:0008006" key="4">
    <source>
        <dbReference type="Google" id="ProtNLM"/>
    </source>
</evidence>
<feature type="non-terminal residue" evidence="2">
    <location>
        <position position="1"/>
    </location>
</feature>
<gene>
    <name evidence="2" type="ORF">PCOR1329_LOCUS56958</name>
</gene>
<dbReference type="SUPFAM" id="SSF53448">
    <property type="entry name" value="Nucleotide-diphospho-sugar transferases"/>
    <property type="match status" value="1"/>
</dbReference>
<sequence length="269" mass="29479">DRTGRLHKRTFDDPLPRYLFTDPRVKVLRPPEEDDLGTLDMLVPTLRALRARPPPGCAAPQRVWVVNDDVEYDAGLLESLLACAARHPSAACGSTGGRGYYGVLHKDLAGGTDDELRRVQPFLRAGGEVEVEWLQSVGGILYRTDFFAEDFLSFPRDADERILLEADWWFAGYLRARGVSLLHLPVLRPWWRALRSSVVNALSRGGGRATTQPRTRPSCISPGASASGVHGARRLGGRVLPEGHRPRLHSALGRQGAPGGEVLPGGQTR</sequence>
<keyword evidence="3" id="KW-1185">Reference proteome</keyword>
<evidence type="ECO:0000313" key="3">
    <source>
        <dbReference type="Proteomes" id="UP001189429"/>
    </source>
</evidence>
<name>A0ABN9VD15_9DINO</name>
<evidence type="ECO:0000313" key="2">
    <source>
        <dbReference type="EMBL" id="CAK0870999.1"/>
    </source>
</evidence>
<protein>
    <recommendedName>
        <fullName evidence="4">Hexosyltransferase</fullName>
    </recommendedName>
</protein>
<reference evidence="2" key="1">
    <citation type="submission" date="2023-10" db="EMBL/GenBank/DDBJ databases">
        <authorList>
            <person name="Chen Y."/>
            <person name="Shah S."/>
            <person name="Dougan E. K."/>
            <person name="Thang M."/>
            <person name="Chan C."/>
        </authorList>
    </citation>
    <scope>NUCLEOTIDE SEQUENCE [LARGE SCALE GENOMIC DNA]</scope>
</reference>
<accession>A0ABN9VD15</accession>
<feature type="compositionally biased region" description="Gly residues" evidence="1">
    <location>
        <begin position="256"/>
        <end position="269"/>
    </location>
</feature>
<comment type="caution">
    <text evidence="2">The sequence shown here is derived from an EMBL/GenBank/DDBJ whole genome shotgun (WGS) entry which is preliminary data.</text>
</comment>
<proteinExistence type="predicted"/>
<dbReference type="EMBL" id="CAUYUJ010017026">
    <property type="protein sequence ID" value="CAK0870999.1"/>
    <property type="molecule type" value="Genomic_DNA"/>
</dbReference>
<evidence type="ECO:0000256" key="1">
    <source>
        <dbReference type="SAM" id="MobiDB-lite"/>
    </source>
</evidence>
<dbReference type="Proteomes" id="UP001189429">
    <property type="component" value="Unassembled WGS sequence"/>
</dbReference>
<feature type="region of interest" description="Disordered" evidence="1">
    <location>
        <begin position="202"/>
        <end position="269"/>
    </location>
</feature>